<dbReference type="GO" id="GO:0004601">
    <property type="term" value="F:peroxidase activity"/>
    <property type="evidence" value="ECO:0007669"/>
    <property type="project" value="UniProtKB-KW"/>
</dbReference>
<dbReference type="PROSITE" id="PS50292">
    <property type="entry name" value="PEROXIDASE_3"/>
    <property type="match status" value="1"/>
</dbReference>
<reference evidence="10 11" key="1">
    <citation type="submission" date="2020-08" db="EMBL/GenBank/DDBJ databases">
        <title>Aphidius gifuensis genome sequencing and assembly.</title>
        <authorList>
            <person name="Du Z."/>
        </authorList>
    </citation>
    <scope>NUCLEOTIDE SEQUENCE [LARGE SCALE GENOMIC DNA]</scope>
    <source>
        <strain evidence="10">YNYX2018</strain>
        <tissue evidence="10">Adults</tissue>
    </source>
</reference>
<dbReference type="GO" id="GO:0006979">
    <property type="term" value="P:response to oxidative stress"/>
    <property type="evidence" value="ECO:0007669"/>
    <property type="project" value="InterPro"/>
</dbReference>
<evidence type="ECO:0000256" key="7">
    <source>
        <dbReference type="ARBA" id="ARBA00023004"/>
    </source>
</evidence>
<keyword evidence="6" id="KW-0560">Oxidoreductase</keyword>
<dbReference type="InterPro" id="IPR019791">
    <property type="entry name" value="Haem_peroxidase_animal"/>
</dbReference>
<dbReference type="GO" id="GO:0022412">
    <property type="term" value="P:cellular process involved in reproduction in multicellular organism"/>
    <property type="evidence" value="ECO:0007669"/>
    <property type="project" value="UniProtKB-ARBA"/>
</dbReference>
<dbReference type="InterPro" id="IPR010255">
    <property type="entry name" value="Haem_peroxidase_sf"/>
</dbReference>
<evidence type="ECO:0000256" key="6">
    <source>
        <dbReference type="ARBA" id="ARBA00023002"/>
    </source>
</evidence>
<dbReference type="AlphaFoldDB" id="A0A834XNZ7"/>
<dbReference type="GO" id="GO:0005576">
    <property type="term" value="C:extracellular region"/>
    <property type="evidence" value="ECO:0007669"/>
    <property type="project" value="UniProtKB-SubCell"/>
</dbReference>
<name>A0A834XNZ7_APHGI</name>
<dbReference type="PANTHER" id="PTHR11475">
    <property type="entry name" value="OXIDASE/PEROXIDASE"/>
    <property type="match status" value="1"/>
</dbReference>
<sequence>MSISERTALKKSNTNISYVEDTSVPLNRKKKIHKFQWCAYAIALSILIMALMLTIGNLFMSTPSIIETPSNFSNITSLMELEIPSQFQSNDDNQIVGAKKLFLDKDELSEAVKVGHEAIKKRVVADASAKSFSFGEISPDIRHRRAVSTTPLAGRIAIAGIGELAASNYIETARKSKGMDSAVGAFFDGMWNLTGISSCSETENAQLISCESKSKYRNINGSCNRPQNQGAAFTRFQRLLPSVYANGIDTPRHAKSGKPLPSARKISLQVHGPSPSSNPSFTVMTAVFGQFLDHDITATAISQINNTSLACCPPNPSHPECFPVDVGPGDPFYDKTGSTCMEFVRSAPAQQCRIGPREQLNQVTAFIDGSVIYGSDENTSNSLREFKFGRLKMFKTPDGRSLLPLSTDPYDGCNRDKERQRGRYCFISGDARANENLHLTTMHLLWARYHNKIANRLAEINPMWSDERLYQETRRIIGAQLQHITYNEFIPIILGETESNRLRLRPLNDNQFRYNLDENTNPSIANSFASAAYRFAHTLLPGLMEITDAYNGTEEYVQLHRMLFNPYSLHAELGIDHSIKAATSNFIQKTSTHVTPELTMHLFEDPLINKKLKNKITPCGLDLVSLNIQRGRDHGLSGYTAWREYCNLSRPVTFNDLRSIMDTDALTEIKKLYESVDDIDLYTGALAEINKSDGIVGPTFTCLIGGQFQRLQQGDTYWYESASQPYPFTKGQLKELRKTSLARLICDCSDGITITQPLVMRSASKTNPTTSCTNIANVDLMMWKE</sequence>
<organism evidence="10 11">
    <name type="scientific">Aphidius gifuensis</name>
    <name type="common">Parasitoid wasp</name>
    <dbReference type="NCBI Taxonomy" id="684658"/>
    <lineage>
        <taxon>Eukaryota</taxon>
        <taxon>Metazoa</taxon>
        <taxon>Ecdysozoa</taxon>
        <taxon>Arthropoda</taxon>
        <taxon>Hexapoda</taxon>
        <taxon>Insecta</taxon>
        <taxon>Pterygota</taxon>
        <taxon>Neoptera</taxon>
        <taxon>Endopterygota</taxon>
        <taxon>Hymenoptera</taxon>
        <taxon>Apocrita</taxon>
        <taxon>Ichneumonoidea</taxon>
        <taxon>Braconidae</taxon>
        <taxon>Aphidiinae</taxon>
        <taxon>Aphidius</taxon>
    </lineage>
</organism>
<keyword evidence="2" id="KW-0964">Secreted</keyword>
<keyword evidence="9" id="KW-1133">Transmembrane helix</keyword>
<keyword evidence="11" id="KW-1185">Reference proteome</keyword>
<evidence type="ECO:0000256" key="5">
    <source>
        <dbReference type="ARBA" id="ARBA00022729"/>
    </source>
</evidence>
<accession>A0A834XNZ7</accession>
<dbReference type="PRINTS" id="PR00457">
    <property type="entry name" value="ANPEROXIDASE"/>
</dbReference>
<dbReference type="GO" id="GO:0020037">
    <property type="term" value="F:heme binding"/>
    <property type="evidence" value="ECO:0007669"/>
    <property type="project" value="InterPro"/>
</dbReference>
<proteinExistence type="predicted"/>
<keyword evidence="9" id="KW-0812">Transmembrane</keyword>
<dbReference type="SUPFAM" id="SSF48113">
    <property type="entry name" value="Heme-dependent peroxidases"/>
    <property type="match status" value="1"/>
</dbReference>
<dbReference type="Proteomes" id="UP000639338">
    <property type="component" value="Unassembled WGS sequence"/>
</dbReference>
<dbReference type="GO" id="GO:0046872">
    <property type="term" value="F:metal ion binding"/>
    <property type="evidence" value="ECO:0007669"/>
    <property type="project" value="UniProtKB-KW"/>
</dbReference>
<dbReference type="FunFam" id="1.10.640.10:FF:000003">
    <property type="entry name" value="chorion peroxidase"/>
    <property type="match status" value="1"/>
</dbReference>
<evidence type="ECO:0000256" key="3">
    <source>
        <dbReference type="ARBA" id="ARBA00022559"/>
    </source>
</evidence>
<evidence type="ECO:0008006" key="12">
    <source>
        <dbReference type="Google" id="ProtNLM"/>
    </source>
</evidence>
<keyword evidence="3" id="KW-0575">Peroxidase</keyword>
<keyword evidence="4 8" id="KW-0349">Heme</keyword>
<evidence type="ECO:0000256" key="9">
    <source>
        <dbReference type="SAM" id="Phobius"/>
    </source>
</evidence>
<protein>
    <recommendedName>
        <fullName evidence="12">Peroxidase</fullName>
    </recommendedName>
</protein>
<dbReference type="OrthoDB" id="823504at2759"/>
<evidence type="ECO:0000313" key="10">
    <source>
        <dbReference type="EMBL" id="KAF7988779.1"/>
    </source>
</evidence>
<evidence type="ECO:0000313" key="11">
    <source>
        <dbReference type="Proteomes" id="UP000639338"/>
    </source>
</evidence>
<dbReference type="InterPro" id="IPR037120">
    <property type="entry name" value="Haem_peroxidase_sf_animal"/>
</dbReference>
<evidence type="ECO:0000256" key="2">
    <source>
        <dbReference type="ARBA" id="ARBA00022525"/>
    </source>
</evidence>
<dbReference type="PANTHER" id="PTHR11475:SF141">
    <property type="entry name" value="CARDINAL"/>
    <property type="match status" value="1"/>
</dbReference>
<feature type="binding site" description="axial binding residue" evidence="8">
    <location>
        <position position="537"/>
    </location>
    <ligand>
        <name>heme b</name>
        <dbReference type="ChEBI" id="CHEBI:60344"/>
    </ligand>
    <ligandPart>
        <name>Fe</name>
        <dbReference type="ChEBI" id="CHEBI:18248"/>
    </ligandPart>
</feature>
<evidence type="ECO:0000256" key="1">
    <source>
        <dbReference type="ARBA" id="ARBA00004613"/>
    </source>
</evidence>
<keyword evidence="5" id="KW-0732">Signal</keyword>
<dbReference type="Pfam" id="PF03098">
    <property type="entry name" value="An_peroxidase"/>
    <property type="match status" value="1"/>
</dbReference>
<comment type="subcellular location">
    <subcellularLocation>
        <location evidence="1">Secreted</location>
    </subcellularLocation>
</comment>
<gene>
    <name evidence="10" type="ORF">HCN44_007089</name>
</gene>
<feature type="transmembrane region" description="Helical" evidence="9">
    <location>
        <begin position="37"/>
        <end position="60"/>
    </location>
</feature>
<dbReference type="CDD" id="cd09823">
    <property type="entry name" value="peroxinectin_like"/>
    <property type="match status" value="1"/>
</dbReference>
<evidence type="ECO:0000256" key="4">
    <source>
        <dbReference type="ARBA" id="ARBA00022617"/>
    </source>
</evidence>
<dbReference type="Gene3D" id="1.10.640.10">
    <property type="entry name" value="Haem peroxidase domain superfamily, animal type"/>
    <property type="match status" value="1"/>
</dbReference>
<comment type="caution">
    <text evidence="10">The sequence shown here is derived from an EMBL/GenBank/DDBJ whole genome shotgun (WGS) entry which is preliminary data.</text>
</comment>
<keyword evidence="9" id="KW-0472">Membrane</keyword>
<keyword evidence="8" id="KW-0479">Metal-binding</keyword>
<evidence type="ECO:0000256" key="8">
    <source>
        <dbReference type="PIRSR" id="PIRSR619791-2"/>
    </source>
</evidence>
<keyword evidence="7 8" id="KW-0408">Iron</keyword>
<dbReference type="EMBL" id="JACMRX010000005">
    <property type="protein sequence ID" value="KAF7988779.1"/>
    <property type="molecule type" value="Genomic_DNA"/>
</dbReference>